<dbReference type="RefSeq" id="WP_117743464.1">
    <property type="nucleotide sequence ID" value="NZ_WWSR01000012.1"/>
</dbReference>
<comment type="caution">
    <text evidence="6">The sequence shown here is derived from an EMBL/GenBank/DDBJ whole genome shotgun (WGS) entry which is preliminary data.</text>
</comment>
<feature type="region of interest" description="Disordered" evidence="4">
    <location>
        <begin position="237"/>
        <end position="256"/>
    </location>
</feature>
<accession>A0A6N9JJ92</accession>
<gene>
    <name evidence="6" type="ORF">GT464_07495</name>
</gene>
<evidence type="ECO:0000313" key="6">
    <source>
        <dbReference type="EMBL" id="MZJ39787.1"/>
    </source>
</evidence>
<evidence type="ECO:0000256" key="1">
    <source>
        <dbReference type="ARBA" id="ARBA00022737"/>
    </source>
</evidence>
<keyword evidence="1" id="KW-0677">Repeat</keyword>
<keyword evidence="3 6" id="KW-0067">ATP-binding</keyword>
<dbReference type="EMBL" id="WWSR01000012">
    <property type="protein sequence ID" value="MZJ39787.1"/>
    <property type="molecule type" value="Genomic_DNA"/>
</dbReference>
<proteinExistence type="predicted"/>
<evidence type="ECO:0000259" key="5">
    <source>
        <dbReference type="PROSITE" id="PS50893"/>
    </source>
</evidence>
<dbReference type="InterPro" id="IPR050611">
    <property type="entry name" value="ABCF"/>
</dbReference>
<dbReference type="Pfam" id="PF00005">
    <property type="entry name" value="ABC_tran"/>
    <property type="match status" value="2"/>
</dbReference>
<dbReference type="GO" id="GO:0016887">
    <property type="term" value="F:ATP hydrolysis activity"/>
    <property type="evidence" value="ECO:0007669"/>
    <property type="project" value="InterPro"/>
</dbReference>
<evidence type="ECO:0000256" key="4">
    <source>
        <dbReference type="SAM" id="MobiDB-lite"/>
    </source>
</evidence>
<name>A0A6N9JJ92_9ACTN</name>
<dbReference type="Gene3D" id="3.40.50.300">
    <property type="entry name" value="P-loop containing nucleotide triphosphate hydrolases"/>
    <property type="match status" value="3"/>
</dbReference>
<dbReference type="InterPro" id="IPR003593">
    <property type="entry name" value="AAA+_ATPase"/>
</dbReference>
<evidence type="ECO:0000256" key="2">
    <source>
        <dbReference type="ARBA" id="ARBA00022741"/>
    </source>
</evidence>
<dbReference type="SUPFAM" id="SSF52540">
    <property type="entry name" value="P-loop containing nucleoside triphosphate hydrolases"/>
    <property type="match status" value="2"/>
</dbReference>
<dbReference type="PROSITE" id="PS50893">
    <property type="entry name" value="ABC_TRANSPORTER_2"/>
    <property type="match status" value="1"/>
</dbReference>
<protein>
    <submittedName>
        <fullName evidence="6">ATP-binding cassette domain-containing protein</fullName>
    </submittedName>
</protein>
<sequence length="512" mass="56229">MSRTNLNSSTTLVLSHITYAYPGSAMPALDNVSATFAPGWHGIVGDNGCGKSTFVRIACGLLIPDRGVVSPRLVSAYCAQEAGVEPPMLFDFACDFAPATTHLRRMLRITDDMLWRFSELSGGEQKKIQIAVALWQNPDLLAMDEPTNHVDAECRRQICKALAEYKGIGLLVSHDRALLDSLAKDCLCFESGHVTMRPGNYSQARSQANLERESAARAKSIARSEEKRMKAEYIRRVENASRSASKRSARHVDPKDHDAKARIKLAILTGRDGVAGKLASRMDSRIQRAQAAVDAHHVEKRYESTLWMEAQPSPRKTLIHVSSDRIPCGPRQSLRVPEIYLGNTDHLGISGPNGAGKTTLVKHILEILEGRKATGLDIRTLYIPQEVDDSSSIEFLSEIKDLPQAERGALLSIVAQLNSDPERILSGENISPGELRKLMLARGILDAPEIIVMDEPTNHLDLHSVEALERALSAFPGALVLVSHDEQFLSASCPLRLDLAPEEEHTIGQPLL</sequence>
<dbReference type="GO" id="GO:0005524">
    <property type="term" value="F:ATP binding"/>
    <property type="evidence" value="ECO:0007669"/>
    <property type="project" value="UniProtKB-KW"/>
</dbReference>
<dbReference type="InterPro" id="IPR017871">
    <property type="entry name" value="ABC_transporter-like_CS"/>
</dbReference>
<dbReference type="AlphaFoldDB" id="A0A6N9JJ92"/>
<dbReference type="Proteomes" id="UP000469380">
    <property type="component" value="Unassembled WGS sequence"/>
</dbReference>
<reference evidence="6 7" key="1">
    <citation type="journal article" date="2019" name="Nat. Med.">
        <title>A library of human gut bacterial isolates paired with longitudinal multiomics data enables mechanistic microbiome research.</title>
        <authorList>
            <person name="Poyet M."/>
            <person name="Groussin M."/>
            <person name="Gibbons S.M."/>
            <person name="Avila-Pacheco J."/>
            <person name="Jiang X."/>
            <person name="Kearney S.M."/>
            <person name="Perrotta A.R."/>
            <person name="Berdy B."/>
            <person name="Zhao S."/>
            <person name="Lieberman T.D."/>
            <person name="Swanson P.K."/>
            <person name="Smith M."/>
            <person name="Roesemann S."/>
            <person name="Alexander J.E."/>
            <person name="Rich S.A."/>
            <person name="Livny J."/>
            <person name="Vlamakis H."/>
            <person name="Clish C."/>
            <person name="Bullock K."/>
            <person name="Deik A."/>
            <person name="Scott J."/>
            <person name="Pierce K.A."/>
            <person name="Xavier R.J."/>
            <person name="Alm E.J."/>
        </authorList>
    </citation>
    <scope>NUCLEOTIDE SEQUENCE [LARGE SCALE GENOMIC DNA]</scope>
    <source>
        <strain evidence="6 7">BIOML-A20</strain>
    </source>
</reference>
<dbReference type="InterPro" id="IPR027417">
    <property type="entry name" value="P-loop_NTPase"/>
</dbReference>
<dbReference type="SMART" id="SM00382">
    <property type="entry name" value="AAA"/>
    <property type="match status" value="2"/>
</dbReference>
<dbReference type="PROSITE" id="PS00211">
    <property type="entry name" value="ABC_TRANSPORTER_1"/>
    <property type="match status" value="2"/>
</dbReference>
<dbReference type="CDD" id="cd03221">
    <property type="entry name" value="ABCF_EF-3"/>
    <property type="match status" value="2"/>
</dbReference>
<evidence type="ECO:0000256" key="3">
    <source>
        <dbReference type="ARBA" id="ARBA00022840"/>
    </source>
</evidence>
<dbReference type="PANTHER" id="PTHR19211:SF6">
    <property type="entry name" value="BLL7188 PROTEIN"/>
    <property type="match status" value="1"/>
</dbReference>
<organism evidence="6 7">
    <name type="scientific">Collinsella aerofaciens</name>
    <dbReference type="NCBI Taxonomy" id="74426"/>
    <lineage>
        <taxon>Bacteria</taxon>
        <taxon>Bacillati</taxon>
        <taxon>Actinomycetota</taxon>
        <taxon>Coriobacteriia</taxon>
        <taxon>Coriobacteriales</taxon>
        <taxon>Coriobacteriaceae</taxon>
        <taxon>Collinsella</taxon>
    </lineage>
</organism>
<keyword evidence="2" id="KW-0547">Nucleotide-binding</keyword>
<dbReference type="PANTHER" id="PTHR19211">
    <property type="entry name" value="ATP-BINDING TRANSPORT PROTEIN-RELATED"/>
    <property type="match status" value="1"/>
</dbReference>
<evidence type="ECO:0000313" key="7">
    <source>
        <dbReference type="Proteomes" id="UP000469380"/>
    </source>
</evidence>
<feature type="domain" description="ABC transporter" evidence="5">
    <location>
        <begin position="12"/>
        <end position="216"/>
    </location>
</feature>
<dbReference type="InterPro" id="IPR003439">
    <property type="entry name" value="ABC_transporter-like_ATP-bd"/>
</dbReference>